<gene>
    <name evidence="1" type="ORF">EV421DRAFT_1742759</name>
</gene>
<dbReference type="EMBL" id="JAUEPT010000105">
    <property type="protein sequence ID" value="KAK0431837.1"/>
    <property type="molecule type" value="Genomic_DNA"/>
</dbReference>
<organism evidence="1 2">
    <name type="scientific">Armillaria borealis</name>
    <dbReference type="NCBI Taxonomy" id="47425"/>
    <lineage>
        <taxon>Eukaryota</taxon>
        <taxon>Fungi</taxon>
        <taxon>Dikarya</taxon>
        <taxon>Basidiomycota</taxon>
        <taxon>Agaricomycotina</taxon>
        <taxon>Agaricomycetes</taxon>
        <taxon>Agaricomycetidae</taxon>
        <taxon>Agaricales</taxon>
        <taxon>Marasmiineae</taxon>
        <taxon>Physalacriaceae</taxon>
        <taxon>Armillaria</taxon>
    </lineage>
</organism>
<evidence type="ECO:0000313" key="1">
    <source>
        <dbReference type="EMBL" id="KAK0431837.1"/>
    </source>
</evidence>
<comment type="caution">
    <text evidence="1">The sequence shown here is derived from an EMBL/GenBank/DDBJ whole genome shotgun (WGS) entry which is preliminary data.</text>
</comment>
<keyword evidence="2" id="KW-1185">Reference proteome</keyword>
<protein>
    <submittedName>
        <fullName evidence="1">Uncharacterized protein</fullName>
    </submittedName>
</protein>
<proteinExistence type="predicted"/>
<evidence type="ECO:0000313" key="2">
    <source>
        <dbReference type="Proteomes" id="UP001175226"/>
    </source>
</evidence>
<reference evidence="1" key="1">
    <citation type="submission" date="2023-06" db="EMBL/GenBank/DDBJ databases">
        <authorList>
            <consortium name="Lawrence Berkeley National Laboratory"/>
            <person name="Ahrendt S."/>
            <person name="Sahu N."/>
            <person name="Indic B."/>
            <person name="Wong-Bajracharya J."/>
            <person name="Merenyi Z."/>
            <person name="Ke H.-M."/>
            <person name="Monk M."/>
            <person name="Kocsube S."/>
            <person name="Drula E."/>
            <person name="Lipzen A."/>
            <person name="Balint B."/>
            <person name="Henrissat B."/>
            <person name="Andreopoulos B."/>
            <person name="Martin F.M."/>
            <person name="Harder C.B."/>
            <person name="Rigling D."/>
            <person name="Ford K.L."/>
            <person name="Foster G.D."/>
            <person name="Pangilinan J."/>
            <person name="Papanicolaou A."/>
            <person name="Barry K."/>
            <person name="LaButti K."/>
            <person name="Viragh M."/>
            <person name="Koriabine M."/>
            <person name="Yan M."/>
            <person name="Riley R."/>
            <person name="Champramary S."/>
            <person name="Plett K.L."/>
            <person name="Tsai I.J."/>
            <person name="Slot J."/>
            <person name="Sipos G."/>
            <person name="Plett J."/>
            <person name="Nagy L.G."/>
            <person name="Grigoriev I.V."/>
        </authorList>
    </citation>
    <scope>NUCLEOTIDE SEQUENCE</scope>
    <source>
        <strain evidence="1">FPL87.14</strain>
    </source>
</reference>
<accession>A0AA39MEZ2</accession>
<dbReference type="Proteomes" id="UP001175226">
    <property type="component" value="Unassembled WGS sequence"/>
</dbReference>
<sequence length="203" mass="22131">MTLNNISSHPISKPDLMRGAINYPSSSSTFEELIDHQPQPSKAEALTAKIKGSPVGNTAILPALIALNDLELANLSFSSVADFFALLSNLPSTLKHLKNRTITFGDGVRTGFGTILIADCPVSLPSLRAASLRRPKNHDLGEFIQKTSLLLDLSIETEHRDIQTFRRGFDPAASILPSEDIALEDAELEDSNLISKRRDEVRG</sequence>
<name>A0AA39MEZ2_9AGAR</name>
<dbReference type="AlphaFoldDB" id="A0AA39MEZ2"/>